<name>A0AAV5X375_9BILA</name>
<dbReference type="EMBL" id="BTSY01000002">
    <property type="protein sequence ID" value="GMT17007.1"/>
    <property type="molecule type" value="Genomic_DNA"/>
</dbReference>
<feature type="non-terminal residue" evidence="2">
    <location>
        <position position="1"/>
    </location>
</feature>
<accession>A0AAV5X375</accession>
<evidence type="ECO:0000313" key="3">
    <source>
        <dbReference type="Proteomes" id="UP001432322"/>
    </source>
</evidence>
<reference evidence="2" key="1">
    <citation type="submission" date="2023-10" db="EMBL/GenBank/DDBJ databases">
        <title>Genome assembly of Pristionchus species.</title>
        <authorList>
            <person name="Yoshida K."/>
            <person name="Sommer R.J."/>
        </authorList>
    </citation>
    <scope>NUCLEOTIDE SEQUENCE</scope>
    <source>
        <strain evidence="2">RS5133</strain>
    </source>
</reference>
<proteinExistence type="predicted"/>
<protein>
    <submittedName>
        <fullName evidence="2">Uncharacterized protein</fullName>
    </submittedName>
</protein>
<gene>
    <name evidence="2" type="ORF">PFISCL1PPCAC_29015</name>
    <name evidence="1" type="ORF">PFISCL1PPCAC_8304</name>
</gene>
<dbReference type="AlphaFoldDB" id="A0AAV5X375"/>
<dbReference type="Proteomes" id="UP001432322">
    <property type="component" value="Unassembled WGS sequence"/>
</dbReference>
<comment type="caution">
    <text evidence="2">The sequence shown here is derived from an EMBL/GenBank/DDBJ whole genome shotgun (WGS) entry which is preliminary data.</text>
</comment>
<dbReference type="EMBL" id="BTSY01000235">
    <property type="protein sequence ID" value="GMT37718.1"/>
    <property type="molecule type" value="Genomic_DNA"/>
</dbReference>
<organism evidence="2 3">
    <name type="scientific">Pristionchus fissidentatus</name>
    <dbReference type="NCBI Taxonomy" id="1538716"/>
    <lineage>
        <taxon>Eukaryota</taxon>
        <taxon>Metazoa</taxon>
        <taxon>Ecdysozoa</taxon>
        <taxon>Nematoda</taxon>
        <taxon>Chromadorea</taxon>
        <taxon>Rhabditida</taxon>
        <taxon>Rhabditina</taxon>
        <taxon>Diplogasteromorpha</taxon>
        <taxon>Diplogasteroidea</taxon>
        <taxon>Neodiplogasteridae</taxon>
        <taxon>Pristionchus</taxon>
    </lineage>
</organism>
<evidence type="ECO:0000313" key="2">
    <source>
        <dbReference type="EMBL" id="GMT37718.1"/>
    </source>
</evidence>
<sequence>ANAAAEFTEMVSKMVSRFSSSHTVYQRVVKSLSKFKVREGSYYKQQSMKPTTFTSFFSSPVDTLCSGLFHFEIRDDAVDCRVPAFPTDCQLKQNAQLGNVDSAKSPVRFRFEEHINVDLYEKAEQEEEEKRLRRIALDTLNSSLQQRLDAVEGEIVRNNEELSSMTVLKSWSPLRLASVEKEILFRTRALATHRRTIVKRIHSLRRRV</sequence>
<keyword evidence="3" id="KW-1185">Reference proteome</keyword>
<evidence type="ECO:0000313" key="1">
    <source>
        <dbReference type="EMBL" id="GMT17007.1"/>
    </source>
</evidence>